<dbReference type="Gene3D" id="1.10.238.10">
    <property type="entry name" value="EF-hand"/>
    <property type="match status" value="1"/>
</dbReference>
<dbReference type="GO" id="GO:0005524">
    <property type="term" value="F:ATP binding"/>
    <property type="evidence" value="ECO:0007669"/>
    <property type="project" value="UniProtKB-KW"/>
</dbReference>
<dbReference type="Proteomes" id="UP001557470">
    <property type="component" value="Unassembled WGS sequence"/>
</dbReference>
<dbReference type="PANTHER" id="PTHR11216">
    <property type="entry name" value="EH DOMAIN"/>
    <property type="match status" value="1"/>
</dbReference>
<evidence type="ECO:0000313" key="15">
    <source>
        <dbReference type="EMBL" id="KAL0994036.1"/>
    </source>
</evidence>
<dbReference type="PROSITE" id="PS00018">
    <property type="entry name" value="EF_HAND_1"/>
    <property type="match status" value="1"/>
</dbReference>
<dbReference type="InterPro" id="IPR002048">
    <property type="entry name" value="EF_hand_dom"/>
</dbReference>
<dbReference type="Pfam" id="PF12763">
    <property type="entry name" value="EH"/>
    <property type="match status" value="1"/>
</dbReference>
<comment type="caution">
    <text evidence="15">The sequence shown here is derived from an EMBL/GenBank/DDBJ whole genome shotgun (WGS) entry which is preliminary data.</text>
</comment>
<evidence type="ECO:0000256" key="5">
    <source>
        <dbReference type="ARBA" id="ARBA00022723"/>
    </source>
</evidence>
<evidence type="ECO:0000259" key="13">
    <source>
        <dbReference type="PROSITE" id="PS50222"/>
    </source>
</evidence>
<keyword evidence="9" id="KW-0067">ATP-binding</keyword>
<comment type="subcellular location">
    <subcellularLocation>
        <location evidence="2">Cell membrane</location>
        <topology evidence="2">Peripheral membrane protein</topology>
        <orientation evidence="2">Cytoplasmic side</orientation>
    </subcellularLocation>
    <subcellularLocation>
        <location evidence="1">Endosome membrane</location>
        <topology evidence="1">Peripheral membrane protein</topology>
        <orientation evidence="1">Cytoplasmic side</orientation>
    </subcellularLocation>
</comment>
<evidence type="ECO:0000256" key="9">
    <source>
        <dbReference type="ARBA" id="ARBA00022840"/>
    </source>
</evidence>
<evidence type="ECO:0000256" key="2">
    <source>
        <dbReference type="ARBA" id="ARBA00004413"/>
    </source>
</evidence>
<dbReference type="InterPro" id="IPR045063">
    <property type="entry name" value="Dynamin_N"/>
</dbReference>
<organism evidence="15 16">
    <name type="scientific">Umbra pygmaea</name>
    <name type="common">Eastern mudminnow</name>
    <dbReference type="NCBI Taxonomy" id="75934"/>
    <lineage>
        <taxon>Eukaryota</taxon>
        <taxon>Metazoa</taxon>
        <taxon>Chordata</taxon>
        <taxon>Craniata</taxon>
        <taxon>Vertebrata</taxon>
        <taxon>Euteleostomi</taxon>
        <taxon>Actinopterygii</taxon>
        <taxon>Neopterygii</taxon>
        <taxon>Teleostei</taxon>
        <taxon>Protacanthopterygii</taxon>
        <taxon>Esociformes</taxon>
        <taxon>Umbridae</taxon>
        <taxon>Umbra</taxon>
    </lineage>
</organism>
<evidence type="ECO:0000256" key="6">
    <source>
        <dbReference type="ARBA" id="ARBA00022741"/>
    </source>
</evidence>
<dbReference type="PANTHER" id="PTHR11216:SF62">
    <property type="entry name" value="EH DOMAIN-CONTAINING PROTEIN 2"/>
    <property type="match status" value="1"/>
</dbReference>
<evidence type="ECO:0000256" key="11">
    <source>
        <dbReference type="ARBA" id="ARBA00023136"/>
    </source>
</evidence>
<dbReference type="Pfam" id="PF18150">
    <property type="entry name" value="DUF5600"/>
    <property type="match status" value="1"/>
</dbReference>
<dbReference type="PROSITE" id="PS51718">
    <property type="entry name" value="G_DYNAMIN_2"/>
    <property type="match status" value="1"/>
</dbReference>
<dbReference type="Gene3D" id="1.10.268.20">
    <property type="match status" value="1"/>
</dbReference>
<keyword evidence="6" id="KW-0547">Nucleotide-binding</keyword>
<dbReference type="InterPro" id="IPR027417">
    <property type="entry name" value="P-loop_NTPase"/>
</dbReference>
<gene>
    <name evidence="15" type="ORF">UPYG_G00116990</name>
</gene>
<evidence type="ECO:0000313" key="16">
    <source>
        <dbReference type="Proteomes" id="UP001557470"/>
    </source>
</evidence>
<dbReference type="CDD" id="cd09913">
    <property type="entry name" value="EHD"/>
    <property type="match status" value="1"/>
</dbReference>
<dbReference type="InterPro" id="IPR040990">
    <property type="entry name" value="DUF5600"/>
</dbReference>
<dbReference type="PROSITE" id="PS50222">
    <property type="entry name" value="EF_HAND_2"/>
    <property type="match status" value="1"/>
</dbReference>
<dbReference type="SUPFAM" id="SSF52540">
    <property type="entry name" value="P-loop containing nucleoside triphosphate hydrolases"/>
    <property type="match status" value="1"/>
</dbReference>
<keyword evidence="11" id="KW-0472">Membrane</keyword>
<dbReference type="FunFam" id="1.10.238.10:FF:000038">
    <property type="entry name" value="EH domain-containing protein 3"/>
    <property type="match status" value="1"/>
</dbReference>
<proteinExistence type="predicted"/>
<evidence type="ECO:0000256" key="1">
    <source>
        <dbReference type="ARBA" id="ARBA00004125"/>
    </source>
</evidence>
<dbReference type="InterPro" id="IPR031692">
    <property type="entry name" value="EHD_N"/>
</dbReference>
<keyword evidence="8" id="KW-0106">Calcium</keyword>
<dbReference type="GO" id="GO:0046872">
    <property type="term" value="F:metal ion binding"/>
    <property type="evidence" value="ECO:0007669"/>
    <property type="project" value="UniProtKB-KW"/>
</dbReference>
<dbReference type="PROSITE" id="PS50031">
    <property type="entry name" value="EH"/>
    <property type="match status" value="1"/>
</dbReference>
<evidence type="ECO:0000256" key="7">
    <source>
        <dbReference type="ARBA" id="ARBA00022753"/>
    </source>
</evidence>
<dbReference type="AlphaFoldDB" id="A0ABD0X446"/>
<keyword evidence="7" id="KW-0967">Endosome</keyword>
<evidence type="ECO:0000256" key="4">
    <source>
        <dbReference type="ARBA" id="ARBA00022553"/>
    </source>
</evidence>
<dbReference type="InterPro" id="IPR011992">
    <property type="entry name" value="EF-hand-dom_pair"/>
</dbReference>
<evidence type="ECO:0000256" key="3">
    <source>
        <dbReference type="ARBA" id="ARBA00022475"/>
    </source>
</evidence>
<feature type="domain" description="Dynamin-type G" evidence="14">
    <location>
        <begin position="54"/>
        <end position="289"/>
    </location>
</feature>
<dbReference type="SMART" id="SM00027">
    <property type="entry name" value="EH"/>
    <property type="match status" value="1"/>
</dbReference>
<dbReference type="InterPro" id="IPR030381">
    <property type="entry name" value="G_DYNAMIN_dom"/>
</dbReference>
<dbReference type="GO" id="GO:0010008">
    <property type="term" value="C:endosome membrane"/>
    <property type="evidence" value="ECO:0007669"/>
    <property type="project" value="UniProtKB-SubCell"/>
</dbReference>
<dbReference type="CDD" id="cd00052">
    <property type="entry name" value="EH"/>
    <property type="match status" value="1"/>
</dbReference>
<dbReference type="Pfam" id="PF16880">
    <property type="entry name" value="EHD_N"/>
    <property type="match status" value="1"/>
</dbReference>
<reference evidence="15 16" key="1">
    <citation type="submission" date="2024-06" db="EMBL/GenBank/DDBJ databases">
        <authorList>
            <person name="Pan Q."/>
            <person name="Wen M."/>
            <person name="Jouanno E."/>
            <person name="Zahm M."/>
            <person name="Klopp C."/>
            <person name="Cabau C."/>
            <person name="Louis A."/>
            <person name="Berthelot C."/>
            <person name="Parey E."/>
            <person name="Roest Crollius H."/>
            <person name="Montfort J."/>
            <person name="Robinson-Rechavi M."/>
            <person name="Bouchez O."/>
            <person name="Lampietro C."/>
            <person name="Lopez Roques C."/>
            <person name="Donnadieu C."/>
            <person name="Postlethwait J."/>
            <person name="Bobe J."/>
            <person name="Verreycken H."/>
            <person name="Guiguen Y."/>
        </authorList>
    </citation>
    <scope>NUCLEOTIDE SEQUENCE [LARGE SCALE GENOMIC DNA]</scope>
    <source>
        <strain evidence="15">Up_M1</strain>
        <tissue evidence="15">Testis</tissue>
    </source>
</reference>
<evidence type="ECO:0000259" key="12">
    <source>
        <dbReference type="PROSITE" id="PS50031"/>
    </source>
</evidence>
<dbReference type="GO" id="GO:0005886">
    <property type="term" value="C:plasma membrane"/>
    <property type="evidence" value="ECO:0007669"/>
    <property type="project" value="UniProtKB-SubCell"/>
</dbReference>
<name>A0ABD0X446_UMBPY</name>
<dbReference type="InterPro" id="IPR000261">
    <property type="entry name" value="EH_dom"/>
</dbReference>
<evidence type="ECO:0000256" key="8">
    <source>
        <dbReference type="ARBA" id="ARBA00022837"/>
    </source>
</evidence>
<feature type="domain" description="EH" evidence="12">
    <location>
        <begin position="448"/>
        <end position="536"/>
    </location>
</feature>
<evidence type="ECO:0000259" key="14">
    <source>
        <dbReference type="PROSITE" id="PS51718"/>
    </source>
</evidence>
<dbReference type="FunFam" id="3.40.50.300:FF:000147">
    <property type="entry name" value="EH domain-containing protein 1"/>
    <property type="match status" value="1"/>
</dbReference>
<keyword evidence="16" id="KW-1185">Reference proteome</keyword>
<dbReference type="EMBL" id="JAGEUA010000003">
    <property type="protein sequence ID" value="KAL0994036.1"/>
    <property type="molecule type" value="Genomic_DNA"/>
</dbReference>
<dbReference type="InterPro" id="IPR018247">
    <property type="entry name" value="EF_Hand_1_Ca_BS"/>
</dbReference>
<evidence type="ECO:0000256" key="10">
    <source>
        <dbReference type="ARBA" id="ARBA00023134"/>
    </source>
</evidence>
<dbReference type="SUPFAM" id="SSF47473">
    <property type="entry name" value="EF-hand"/>
    <property type="match status" value="1"/>
</dbReference>
<protein>
    <submittedName>
        <fullName evidence="15">Uncharacterized protein</fullName>
    </submittedName>
</protein>
<keyword evidence="4" id="KW-0597">Phosphoprotein</keyword>
<keyword evidence="5" id="KW-0479">Metal-binding</keyword>
<keyword evidence="10" id="KW-0342">GTP-binding</keyword>
<feature type="domain" description="EF-hand" evidence="13">
    <location>
        <begin position="480"/>
        <end position="515"/>
    </location>
</feature>
<accession>A0ABD0X446</accession>
<dbReference type="Gene3D" id="3.40.50.300">
    <property type="entry name" value="P-loop containing nucleotide triphosphate hydrolases"/>
    <property type="match status" value="1"/>
</dbReference>
<sequence length="539" mass="61240">MSGRGLKQDQAGLLEDVSRVTKELKYLYFKKLLPIEKQYGFQHFHSPNLEDADFNNKPMVLVIGQYSTGKTTFIRYLLGEDFPGSRVGPEPTTDSFTAIMHGEVEGLIPGNALSVDPRMPFRHLNCFGNTFLNRFQCAQLPNQVLQNISIIDTPGILTSAKRKICRGYDLPAVLHWFAEHSDRIILLFDAHKLEFSDELTRAFGALRGYEDKLRVVLNKADRVDSQQLMRVYGALMWSLGKVFRTPEILHVYICSLWSQPRLLSDHCQLLELEELNLLEDLQNLPCNAAVQKLSDLVRRARLVRAHAHIISHLKQAMPNVFCKDSKKHNLIYELPVIFTKIQQQHQIPAGDFPDCANMQERLIGQDFTKFKTLKPSLLASLDKLLSSDIAHLMPLLHQKNMKKASLSGMPDGTFLQTGQFFKGNRFEQVTESGDSSEIKGNEWILTKDKPKYDEIFYNLCPNESKLSGTKAKEWMVSTRLPNSVLGHIWKLSDVDCDGMLDDEEFALAIYLIEGKLEGHGLPGQLPAHLVPPSKRLQRD</sequence>
<keyword evidence="3" id="KW-1003">Cell membrane</keyword>
<dbReference type="Pfam" id="PF00350">
    <property type="entry name" value="Dynamin_N"/>
    <property type="match status" value="1"/>
</dbReference>